<reference evidence="9" key="1">
    <citation type="submission" date="2016-10" db="EMBL/GenBank/DDBJ databases">
        <authorList>
            <person name="Varghese N."/>
            <person name="Submissions S."/>
        </authorList>
    </citation>
    <scope>NUCLEOTIDE SEQUENCE [LARGE SCALE GENOMIC DNA]</scope>
    <source>
        <strain evidence="9">DSM 24536</strain>
    </source>
</reference>
<keyword evidence="9" id="KW-1185">Reference proteome</keyword>
<dbReference type="Proteomes" id="UP000199226">
    <property type="component" value="Unassembled WGS sequence"/>
</dbReference>
<comment type="PTM">
    <text evidence="6">Binds 1 heme c group covalently per subunit.</text>
</comment>
<dbReference type="STRING" id="990371.SAMN05421813_101162"/>
<dbReference type="GO" id="GO:0009055">
    <property type="term" value="F:electron transfer activity"/>
    <property type="evidence" value="ECO:0007669"/>
    <property type="project" value="InterPro"/>
</dbReference>
<keyword evidence="3 6" id="KW-0479">Metal-binding</keyword>
<accession>A0A1G9LZB8</accession>
<organism evidence="8 9">
    <name type="scientific">Daejeonella rubra</name>
    <dbReference type="NCBI Taxonomy" id="990371"/>
    <lineage>
        <taxon>Bacteria</taxon>
        <taxon>Pseudomonadati</taxon>
        <taxon>Bacteroidota</taxon>
        <taxon>Sphingobacteriia</taxon>
        <taxon>Sphingobacteriales</taxon>
        <taxon>Sphingobacteriaceae</taxon>
        <taxon>Daejeonella</taxon>
    </lineage>
</organism>
<dbReference type="Pfam" id="PF00034">
    <property type="entry name" value="Cytochrom_C"/>
    <property type="match status" value="1"/>
</dbReference>
<dbReference type="SUPFAM" id="SSF46626">
    <property type="entry name" value="Cytochrome c"/>
    <property type="match status" value="1"/>
</dbReference>
<dbReference type="GO" id="GO:0020037">
    <property type="term" value="F:heme binding"/>
    <property type="evidence" value="ECO:0007669"/>
    <property type="project" value="InterPro"/>
</dbReference>
<evidence type="ECO:0000256" key="1">
    <source>
        <dbReference type="ARBA" id="ARBA00022448"/>
    </source>
</evidence>
<feature type="binding site" description="covalent" evidence="6">
    <location>
        <position position="109"/>
    </location>
    <ligand>
        <name>heme c</name>
        <dbReference type="ChEBI" id="CHEBI:61717"/>
    </ligand>
</feature>
<dbReference type="Gene3D" id="1.10.760.10">
    <property type="entry name" value="Cytochrome c-like domain"/>
    <property type="match status" value="1"/>
</dbReference>
<proteinExistence type="predicted"/>
<keyword evidence="1" id="KW-0813">Transport</keyword>
<evidence type="ECO:0000256" key="3">
    <source>
        <dbReference type="ARBA" id="ARBA00022723"/>
    </source>
</evidence>
<dbReference type="GO" id="GO:0005506">
    <property type="term" value="F:iron ion binding"/>
    <property type="evidence" value="ECO:0007669"/>
    <property type="project" value="InterPro"/>
</dbReference>
<dbReference type="PROSITE" id="PS51007">
    <property type="entry name" value="CYTC"/>
    <property type="match status" value="1"/>
</dbReference>
<evidence type="ECO:0000256" key="6">
    <source>
        <dbReference type="PIRSR" id="PIRSR602324-1"/>
    </source>
</evidence>
<protein>
    <submittedName>
        <fullName evidence="8">Cytochrome c</fullName>
    </submittedName>
</protein>
<name>A0A1G9LZB8_9SPHI</name>
<evidence type="ECO:0000313" key="9">
    <source>
        <dbReference type="Proteomes" id="UP000199226"/>
    </source>
</evidence>
<dbReference type="InterPro" id="IPR002324">
    <property type="entry name" value="Cyt_c_ID"/>
</dbReference>
<dbReference type="InterPro" id="IPR036909">
    <property type="entry name" value="Cyt_c-like_dom_sf"/>
</dbReference>
<sequence>MLFFGCLLFATFYLLSCNNKPEQKNSRKTIDYIRQIPGINDSIPDEVAEKGKVLIAYSDCYTCHKINQRSVGPAFNDIAKRYPVNKVYIEMLARKVIMGGSRSWGYPVMDPHPKLSFEEAKTMVAYILSMKK</sequence>
<dbReference type="AlphaFoldDB" id="A0A1G9LZB8"/>
<evidence type="ECO:0000313" key="8">
    <source>
        <dbReference type="EMBL" id="SDL67296.1"/>
    </source>
</evidence>
<dbReference type="PRINTS" id="PR00606">
    <property type="entry name" value="CYTCHROMECID"/>
</dbReference>
<evidence type="ECO:0000256" key="5">
    <source>
        <dbReference type="ARBA" id="ARBA00023004"/>
    </source>
</evidence>
<keyword evidence="2 6" id="KW-0349">Heme</keyword>
<dbReference type="EMBL" id="FNHH01000001">
    <property type="protein sequence ID" value="SDL67296.1"/>
    <property type="molecule type" value="Genomic_DNA"/>
</dbReference>
<evidence type="ECO:0000256" key="2">
    <source>
        <dbReference type="ARBA" id="ARBA00022617"/>
    </source>
</evidence>
<keyword evidence="4" id="KW-0249">Electron transport</keyword>
<feature type="binding site" description="covalent" evidence="6">
    <location>
        <position position="60"/>
    </location>
    <ligand>
        <name>heme c</name>
        <dbReference type="ChEBI" id="CHEBI:61717"/>
    </ligand>
</feature>
<evidence type="ECO:0000259" key="7">
    <source>
        <dbReference type="PROSITE" id="PS51007"/>
    </source>
</evidence>
<feature type="binding site" description="covalent" evidence="6">
    <location>
        <position position="64"/>
    </location>
    <ligand>
        <name>heme c</name>
        <dbReference type="ChEBI" id="CHEBI:61717"/>
    </ligand>
</feature>
<feature type="domain" description="Cytochrome c" evidence="7">
    <location>
        <begin position="46"/>
        <end position="131"/>
    </location>
</feature>
<dbReference type="InterPro" id="IPR009056">
    <property type="entry name" value="Cyt_c-like_dom"/>
</dbReference>
<keyword evidence="5 6" id="KW-0408">Iron</keyword>
<evidence type="ECO:0000256" key="4">
    <source>
        <dbReference type="ARBA" id="ARBA00022982"/>
    </source>
</evidence>
<gene>
    <name evidence="8" type="ORF">SAMN05421813_101162</name>
</gene>